<feature type="transmembrane region" description="Helical" evidence="2">
    <location>
        <begin position="37"/>
        <end position="57"/>
    </location>
</feature>
<evidence type="ECO:0000256" key="2">
    <source>
        <dbReference type="SAM" id="Phobius"/>
    </source>
</evidence>
<sequence length="71" mass="7345">MFCDGRESVREVQGGGGGGGSSGGGGVKEGYMVEYQIKGKVVVVVMVVVVVVVVESMKEKGTRIKSIVVLI</sequence>
<organism evidence="3 4">
    <name type="scientific">Portunus trituberculatus</name>
    <name type="common">Swimming crab</name>
    <name type="synonym">Neptunus trituberculatus</name>
    <dbReference type="NCBI Taxonomy" id="210409"/>
    <lineage>
        <taxon>Eukaryota</taxon>
        <taxon>Metazoa</taxon>
        <taxon>Ecdysozoa</taxon>
        <taxon>Arthropoda</taxon>
        <taxon>Crustacea</taxon>
        <taxon>Multicrustacea</taxon>
        <taxon>Malacostraca</taxon>
        <taxon>Eumalacostraca</taxon>
        <taxon>Eucarida</taxon>
        <taxon>Decapoda</taxon>
        <taxon>Pleocyemata</taxon>
        <taxon>Brachyura</taxon>
        <taxon>Eubrachyura</taxon>
        <taxon>Portunoidea</taxon>
        <taxon>Portunidae</taxon>
        <taxon>Portuninae</taxon>
        <taxon>Portunus</taxon>
    </lineage>
</organism>
<name>A0A5B7K6Q8_PORTR</name>
<keyword evidence="2" id="KW-1133">Transmembrane helix</keyword>
<dbReference type="Gene3D" id="1.10.8.1170">
    <property type="match status" value="1"/>
</dbReference>
<protein>
    <submittedName>
        <fullName evidence="3">Uncharacterized protein</fullName>
    </submittedName>
</protein>
<keyword evidence="4" id="KW-1185">Reference proteome</keyword>
<reference evidence="3 4" key="1">
    <citation type="submission" date="2019-05" db="EMBL/GenBank/DDBJ databases">
        <title>Another draft genome of Portunus trituberculatus and its Hox gene families provides insights of decapod evolution.</title>
        <authorList>
            <person name="Jeong J.-H."/>
            <person name="Song I."/>
            <person name="Kim S."/>
            <person name="Choi T."/>
            <person name="Kim D."/>
            <person name="Ryu S."/>
            <person name="Kim W."/>
        </authorList>
    </citation>
    <scope>NUCLEOTIDE SEQUENCE [LARGE SCALE GENOMIC DNA]</scope>
    <source>
        <tissue evidence="3">Muscle</tissue>
    </source>
</reference>
<keyword evidence="2" id="KW-0472">Membrane</keyword>
<gene>
    <name evidence="3" type="ORF">E2C01_096394</name>
</gene>
<dbReference type="EMBL" id="VSRR010124848">
    <property type="protein sequence ID" value="MPD00889.1"/>
    <property type="molecule type" value="Genomic_DNA"/>
</dbReference>
<feature type="compositionally biased region" description="Basic and acidic residues" evidence="1">
    <location>
        <begin position="1"/>
        <end position="10"/>
    </location>
</feature>
<comment type="caution">
    <text evidence="3">The sequence shown here is derived from an EMBL/GenBank/DDBJ whole genome shotgun (WGS) entry which is preliminary data.</text>
</comment>
<proteinExistence type="predicted"/>
<feature type="region of interest" description="Disordered" evidence="1">
    <location>
        <begin position="1"/>
        <end position="26"/>
    </location>
</feature>
<evidence type="ECO:0000313" key="3">
    <source>
        <dbReference type="EMBL" id="MPD00889.1"/>
    </source>
</evidence>
<dbReference type="Proteomes" id="UP000324222">
    <property type="component" value="Unassembled WGS sequence"/>
</dbReference>
<keyword evidence="2" id="KW-0812">Transmembrane</keyword>
<evidence type="ECO:0000313" key="4">
    <source>
        <dbReference type="Proteomes" id="UP000324222"/>
    </source>
</evidence>
<feature type="compositionally biased region" description="Gly residues" evidence="1">
    <location>
        <begin position="13"/>
        <end position="26"/>
    </location>
</feature>
<accession>A0A5B7K6Q8</accession>
<evidence type="ECO:0000256" key="1">
    <source>
        <dbReference type="SAM" id="MobiDB-lite"/>
    </source>
</evidence>
<dbReference type="AlphaFoldDB" id="A0A5B7K6Q8"/>